<name>A0AAE0I7Q0_9PEZI</name>
<accession>A0AAE0I7Q0</accession>
<dbReference type="Proteomes" id="UP001283341">
    <property type="component" value="Unassembled WGS sequence"/>
</dbReference>
<evidence type="ECO:0000313" key="3">
    <source>
        <dbReference type="EMBL" id="KAK3319176.1"/>
    </source>
</evidence>
<comment type="caution">
    <text evidence="3">The sequence shown here is derived from an EMBL/GenBank/DDBJ whole genome shotgun (WGS) entry which is preliminary data.</text>
</comment>
<evidence type="ECO:0000256" key="2">
    <source>
        <dbReference type="SAM" id="SignalP"/>
    </source>
</evidence>
<dbReference type="EMBL" id="JAUEDM010000004">
    <property type="protein sequence ID" value="KAK3319176.1"/>
    <property type="molecule type" value="Genomic_DNA"/>
</dbReference>
<organism evidence="3 4">
    <name type="scientific">Apodospora peruviana</name>
    <dbReference type="NCBI Taxonomy" id="516989"/>
    <lineage>
        <taxon>Eukaryota</taxon>
        <taxon>Fungi</taxon>
        <taxon>Dikarya</taxon>
        <taxon>Ascomycota</taxon>
        <taxon>Pezizomycotina</taxon>
        <taxon>Sordariomycetes</taxon>
        <taxon>Sordariomycetidae</taxon>
        <taxon>Sordariales</taxon>
        <taxon>Lasiosphaeriaceae</taxon>
        <taxon>Apodospora</taxon>
    </lineage>
</organism>
<feature type="compositionally biased region" description="Basic and acidic residues" evidence="1">
    <location>
        <begin position="103"/>
        <end position="117"/>
    </location>
</feature>
<evidence type="ECO:0000313" key="4">
    <source>
        <dbReference type="Proteomes" id="UP001283341"/>
    </source>
</evidence>
<feature type="chain" id="PRO_5042259933" evidence="2">
    <location>
        <begin position="29"/>
        <end position="117"/>
    </location>
</feature>
<sequence>MDTIKGPIPLHFPPRILALLNLSALADSGTTWVEFEKESIGRQLCFGHPPVRKTIVPQCSRFAHHLSPVLFYWSLGPSALRLTPSDGPSSKTPLAVGSQSLLKRGESNRGENLKADG</sequence>
<gene>
    <name evidence="3" type="ORF">B0H66DRAFT_258302</name>
</gene>
<reference evidence="3" key="1">
    <citation type="journal article" date="2023" name="Mol. Phylogenet. Evol.">
        <title>Genome-scale phylogeny and comparative genomics of the fungal order Sordariales.</title>
        <authorList>
            <person name="Hensen N."/>
            <person name="Bonometti L."/>
            <person name="Westerberg I."/>
            <person name="Brannstrom I.O."/>
            <person name="Guillou S."/>
            <person name="Cros-Aarteil S."/>
            <person name="Calhoun S."/>
            <person name="Haridas S."/>
            <person name="Kuo A."/>
            <person name="Mondo S."/>
            <person name="Pangilinan J."/>
            <person name="Riley R."/>
            <person name="LaButti K."/>
            <person name="Andreopoulos B."/>
            <person name="Lipzen A."/>
            <person name="Chen C."/>
            <person name="Yan M."/>
            <person name="Daum C."/>
            <person name="Ng V."/>
            <person name="Clum A."/>
            <person name="Steindorff A."/>
            <person name="Ohm R.A."/>
            <person name="Martin F."/>
            <person name="Silar P."/>
            <person name="Natvig D.O."/>
            <person name="Lalanne C."/>
            <person name="Gautier V."/>
            <person name="Ament-Velasquez S.L."/>
            <person name="Kruys A."/>
            <person name="Hutchinson M.I."/>
            <person name="Powell A.J."/>
            <person name="Barry K."/>
            <person name="Miller A.N."/>
            <person name="Grigoriev I.V."/>
            <person name="Debuchy R."/>
            <person name="Gladieux P."/>
            <person name="Hiltunen Thoren M."/>
            <person name="Johannesson H."/>
        </authorList>
    </citation>
    <scope>NUCLEOTIDE SEQUENCE</scope>
    <source>
        <strain evidence="3">CBS 118394</strain>
    </source>
</reference>
<proteinExistence type="predicted"/>
<dbReference type="AlphaFoldDB" id="A0AAE0I7Q0"/>
<evidence type="ECO:0000256" key="1">
    <source>
        <dbReference type="SAM" id="MobiDB-lite"/>
    </source>
</evidence>
<keyword evidence="4" id="KW-1185">Reference proteome</keyword>
<feature type="compositionally biased region" description="Polar residues" evidence="1">
    <location>
        <begin position="86"/>
        <end position="101"/>
    </location>
</feature>
<reference evidence="3" key="2">
    <citation type="submission" date="2023-06" db="EMBL/GenBank/DDBJ databases">
        <authorList>
            <consortium name="Lawrence Berkeley National Laboratory"/>
            <person name="Haridas S."/>
            <person name="Hensen N."/>
            <person name="Bonometti L."/>
            <person name="Westerberg I."/>
            <person name="Brannstrom I.O."/>
            <person name="Guillou S."/>
            <person name="Cros-Aarteil S."/>
            <person name="Calhoun S."/>
            <person name="Kuo A."/>
            <person name="Mondo S."/>
            <person name="Pangilinan J."/>
            <person name="Riley R."/>
            <person name="Labutti K."/>
            <person name="Andreopoulos B."/>
            <person name="Lipzen A."/>
            <person name="Chen C."/>
            <person name="Yanf M."/>
            <person name="Daum C."/>
            <person name="Ng V."/>
            <person name="Clum A."/>
            <person name="Steindorff A."/>
            <person name="Ohm R."/>
            <person name="Martin F."/>
            <person name="Silar P."/>
            <person name="Natvig D."/>
            <person name="Lalanne C."/>
            <person name="Gautier V."/>
            <person name="Ament-Velasquez S.L."/>
            <person name="Kruys A."/>
            <person name="Hutchinson M.I."/>
            <person name="Powell A.J."/>
            <person name="Barry K."/>
            <person name="Miller A.N."/>
            <person name="Grigoriev I.V."/>
            <person name="Debuchy R."/>
            <person name="Gladieux P."/>
            <person name="Thoren M.H."/>
            <person name="Johannesson H."/>
        </authorList>
    </citation>
    <scope>NUCLEOTIDE SEQUENCE</scope>
    <source>
        <strain evidence="3">CBS 118394</strain>
    </source>
</reference>
<feature type="region of interest" description="Disordered" evidence="1">
    <location>
        <begin position="83"/>
        <end position="117"/>
    </location>
</feature>
<keyword evidence="2" id="KW-0732">Signal</keyword>
<protein>
    <submittedName>
        <fullName evidence="3">Uncharacterized protein</fullName>
    </submittedName>
</protein>
<feature type="signal peptide" evidence="2">
    <location>
        <begin position="1"/>
        <end position="28"/>
    </location>
</feature>